<keyword evidence="1" id="KW-1133">Transmembrane helix</keyword>
<feature type="transmembrane region" description="Helical" evidence="1">
    <location>
        <begin position="138"/>
        <end position="159"/>
    </location>
</feature>
<feature type="transmembrane region" description="Helical" evidence="1">
    <location>
        <begin position="16"/>
        <end position="38"/>
    </location>
</feature>
<keyword evidence="1" id="KW-0472">Membrane</keyword>
<dbReference type="Proteomes" id="UP000184082">
    <property type="component" value="Unassembled WGS sequence"/>
</dbReference>
<dbReference type="AlphaFoldDB" id="A0A1M6QGP9"/>
<sequence length="176" mass="20812">MNNSISYRIYSFIKNIYINSIIVKAISKFLSFLFFSLINSKIFNILSNKKDTDYFKESVIYKLYLWLIKKMQRLFYKKSAIQSVFKNSFFINNTKKLFSKESLKTVKMIYLIGILTLIFNIIIKILFGNFILTGNKNIIILIFILSLLYILDIDFVNIVRNSKAFKIGYKILNDIK</sequence>
<dbReference type="STRING" id="1121266.SAMN02745883_01494"/>
<accession>A0A1M6QGP9</accession>
<evidence type="ECO:0000256" key="1">
    <source>
        <dbReference type="SAM" id="Phobius"/>
    </source>
</evidence>
<name>A0A1M6QGP9_9FIRM</name>
<proteinExistence type="predicted"/>
<feature type="transmembrane region" description="Helical" evidence="1">
    <location>
        <begin position="108"/>
        <end position="132"/>
    </location>
</feature>
<reference evidence="2 3" key="1">
    <citation type="submission" date="2016-11" db="EMBL/GenBank/DDBJ databases">
        <authorList>
            <person name="Jaros S."/>
            <person name="Januszkiewicz K."/>
            <person name="Wedrychowicz H."/>
        </authorList>
    </citation>
    <scope>NUCLEOTIDE SEQUENCE [LARGE SCALE GENOMIC DNA]</scope>
    <source>
        <strain evidence="2 3">DSM 14501</strain>
    </source>
</reference>
<evidence type="ECO:0000313" key="2">
    <source>
        <dbReference type="EMBL" id="SHK19419.1"/>
    </source>
</evidence>
<keyword evidence="1" id="KW-0812">Transmembrane</keyword>
<evidence type="ECO:0000313" key="3">
    <source>
        <dbReference type="Proteomes" id="UP000184082"/>
    </source>
</evidence>
<dbReference type="EMBL" id="FRAJ01000011">
    <property type="protein sequence ID" value="SHK19419.1"/>
    <property type="molecule type" value="Genomic_DNA"/>
</dbReference>
<organism evidence="2 3">
    <name type="scientific">Caminicella sporogenes DSM 14501</name>
    <dbReference type="NCBI Taxonomy" id="1121266"/>
    <lineage>
        <taxon>Bacteria</taxon>
        <taxon>Bacillati</taxon>
        <taxon>Bacillota</taxon>
        <taxon>Clostridia</taxon>
        <taxon>Peptostreptococcales</taxon>
        <taxon>Caminicellaceae</taxon>
        <taxon>Caminicella</taxon>
    </lineage>
</organism>
<dbReference type="RefSeq" id="WP_072967137.1">
    <property type="nucleotide sequence ID" value="NZ_FRAJ01000011.1"/>
</dbReference>
<protein>
    <submittedName>
        <fullName evidence="2">Uncharacterized protein</fullName>
    </submittedName>
</protein>
<keyword evidence="3" id="KW-1185">Reference proteome</keyword>
<gene>
    <name evidence="2" type="ORF">SAMN02745883_01494</name>
</gene>